<reference evidence="4" key="1">
    <citation type="submission" date="2022-10" db="EMBL/GenBank/DDBJ databases">
        <title>Comparative genomic analysis of Cohnella hashimotonis sp. nov., isolated from the International Space Station.</title>
        <authorList>
            <person name="Simpson A."/>
            <person name="Venkateswaran K."/>
        </authorList>
    </citation>
    <scope>NUCLEOTIDE SEQUENCE</scope>
    <source>
        <strain evidence="4">DSM 28161</strain>
    </source>
</reference>
<dbReference type="Proteomes" id="UP001153404">
    <property type="component" value="Unassembled WGS sequence"/>
</dbReference>
<proteinExistence type="predicted"/>
<dbReference type="InterPro" id="IPR052920">
    <property type="entry name" value="DNA-binding_regulatory"/>
</dbReference>
<dbReference type="RefSeq" id="WP_277534435.1">
    <property type="nucleotide sequence ID" value="NZ_JAPDIA010000007.1"/>
</dbReference>
<comment type="caution">
    <text evidence="4">The sequence shown here is derived from an EMBL/GenBank/DDBJ whole genome shotgun (WGS) entry which is preliminary data.</text>
</comment>
<protein>
    <submittedName>
        <fullName evidence="4">Alpha/beta hydrolase</fullName>
    </submittedName>
</protein>
<evidence type="ECO:0000259" key="3">
    <source>
        <dbReference type="Pfam" id="PF12146"/>
    </source>
</evidence>
<feature type="transmembrane region" description="Helical" evidence="1">
    <location>
        <begin position="6"/>
        <end position="28"/>
    </location>
</feature>
<keyword evidence="4" id="KW-0378">Hydrolase</keyword>
<dbReference type="InterPro" id="IPR002925">
    <property type="entry name" value="Dienelactn_hydro"/>
</dbReference>
<dbReference type="Pfam" id="PF12146">
    <property type="entry name" value="Hydrolase_4"/>
    <property type="match status" value="1"/>
</dbReference>
<feature type="domain" description="Dienelactone hydrolase" evidence="2">
    <location>
        <begin position="241"/>
        <end position="300"/>
    </location>
</feature>
<gene>
    <name evidence="4" type="ORF">OMP40_21560</name>
</gene>
<dbReference type="Pfam" id="PF01738">
    <property type="entry name" value="DLH"/>
    <property type="match status" value="1"/>
</dbReference>
<dbReference type="InterPro" id="IPR022742">
    <property type="entry name" value="Hydrolase_4"/>
</dbReference>
<keyword evidence="1" id="KW-0472">Membrane</keyword>
<evidence type="ECO:0000313" key="4">
    <source>
        <dbReference type="EMBL" id="MDG0811667.1"/>
    </source>
</evidence>
<keyword evidence="1" id="KW-0812">Transmembrane</keyword>
<feature type="domain" description="Serine aminopeptidase S33" evidence="3">
    <location>
        <begin position="91"/>
        <end position="200"/>
    </location>
</feature>
<dbReference type="GO" id="GO:0016787">
    <property type="term" value="F:hydrolase activity"/>
    <property type="evidence" value="ECO:0007669"/>
    <property type="project" value="UniProtKB-KW"/>
</dbReference>
<sequence>MNHVVLWSVAAVCAVLALTLALVCLYLYRVAIARNSKAFLGADPSLPENEASSWHSAAAWYGSQPFELVEIASFDGLRLRGHYLPADVPSHRAVVLAHGYNGQGEDMAAFAREYHAAGYHVLMPDARGHGHSEGRYIGFGWHERKDYARWIDELVRRMGPDAQIVLHGISMGGATVLMTSGESLPPQVKCIVSDCAYSSVREILAYQLRRMYKLPPFPLLPLTSLVCRLRAGYFFGEGSVVRQVSKAERPILFIHGGSDSFVPTAMVHKLHEAAATADKPLLIVPGAQHGTAYTTDPEAYKGEVLSFLARNLSPETVRMTSPREA</sequence>
<dbReference type="EMBL" id="JAPDIA010000007">
    <property type="protein sequence ID" value="MDG0811667.1"/>
    <property type="molecule type" value="Genomic_DNA"/>
</dbReference>
<dbReference type="SUPFAM" id="SSF53474">
    <property type="entry name" value="alpha/beta-Hydrolases"/>
    <property type="match status" value="1"/>
</dbReference>
<dbReference type="PANTHER" id="PTHR43358:SF4">
    <property type="entry name" value="ALPHA_BETA HYDROLASE FOLD-1 DOMAIN-CONTAINING PROTEIN"/>
    <property type="match status" value="1"/>
</dbReference>
<name>A0A9X4KVI0_9BACL</name>
<evidence type="ECO:0000256" key="1">
    <source>
        <dbReference type="SAM" id="Phobius"/>
    </source>
</evidence>
<evidence type="ECO:0000259" key="2">
    <source>
        <dbReference type="Pfam" id="PF01738"/>
    </source>
</evidence>
<organism evidence="4 5">
    <name type="scientific">Cohnella rhizosphaerae</name>
    <dbReference type="NCBI Taxonomy" id="1457232"/>
    <lineage>
        <taxon>Bacteria</taxon>
        <taxon>Bacillati</taxon>
        <taxon>Bacillota</taxon>
        <taxon>Bacilli</taxon>
        <taxon>Bacillales</taxon>
        <taxon>Paenibacillaceae</taxon>
        <taxon>Cohnella</taxon>
    </lineage>
</organism>
<dbReference type="InterPro" id="IPR029058">
    <property type="entry name" value="AB_hydrolase_fold"/>
</dbReference>
<keyword evidence="1" id="KW-1133">Transmembrane helix</keyword>
<dbReference type="Gene3D" id="3.40.50.1820">
    <property type="entry name" value="alpha/beta hydrolase"/>
    <property type="match status" value="1"/>
</dbReference>
<evidence type="ECO:0000313" key="5">
    <source>
        <dbReference type="Proteomes" id="UP001153404"/>
    </source>
</evidence>
<accession>A0A9X4KVI0</accession>
<dbReference type="AlphaFoldDB" id="A0A9X4KVI0"/>
<dbReference type="PANTHER" id="PTHR43358">
    <property type="entry name" value="ALPHA/BETA-HYDROLASE"/>
    <property type="match status" value="1"/>
</dbReference>
<keyword evidence="5" id="KW-1185">Reference proteome</keyword>